<gene>
    <name evidence="2" type="ORF">HELGO_WM27965</name>
</gene>
<keyword evidence="1" id="KW-0472">Membrane</keyword>
<sequence>MKKRTISLIYLVLGTLGAMGYLNIFEHWFYEFVLLSLTGIIFYLISLLFFIWIHPFICLYYWRRYVVKKQSTKIVKIHFIWSMLVAISFWVMILNGYMITV</sequence>
<evidence type="ECO:0000256" key="1">
    <source>
        <dbReference type="SAM" id="Phobius"/>
    </source>
</evidence>
<proteinExistence type="predicted"/>
<feature type="transmembrane region" description="Helical" evidence="1">
    <location>
        <begin position="74"/>
        <end position="99"/>
    </location>
</feature>
<dbReference type="AlphaFoldDB" id="A0A6S6RRS4"/>
<feature type="transmembrane region" description="Helical" evidence="1">
    <location>
        <begin position="7"/>
        <end position="25"/>
    </location>
</feature>
<keyword evidence="1" id="KW-1133">Transmembrane helix</keyword>
<accession>A0A6S6RRS4</accession>
<reference evidence="2" key="1">
    <citation type="submission" date="2020-01" db="EMBL/GenBank/DDBJ databases">
        <authorList>
            <person name="Meier V. D."/>
            <person name="Meier V D."/>
        </authorList>
    </citation>
    <scope>NUCLEOTIDE SEQUENCE</scope>
    <source>
        <strain evidence="2">HLG_WM_MAG_03</strain>
    </source>
</reference>
<keyword evidence="1" id="KW-0812">Transmembrane</keyword>
<evidence type="ECO:0000313" key="2">
    <source>
        <dbReference type="EMBL" id="CAA6798555.1"/>
    </source>
</evidence>
<feature type="transmembrane region" description="Helical" evidence="1">
    <location>
        <begin position="40"/>
        <end position="62"/>
    </location>
</feature>
<organism evidence="2">
    <name type="scientific">uncultured Sulfurovum sp</name>
    <dbReference type="NCBI Taxonomy" id="269237"/>
    <lineage>
        <taxon>Bacteria</taxon>
        <taxon>Pseudomonadati</taxon>
        <taxon>Campylobacterota</taxon>
        <taxon>Epsilonproteobacteria</taxon>
        <taxon>Campylobacterales</taxon>
        <taxon>Sulfurovaceae</taxon>
        <taxon>Sulfurovum</taxon>
        <taxon>environmental samples</taxon>
    </lineage>
</organism>
<name>A0A6S6RRS4_9BACT</name>
<dbReference type="EMBL" id="CACVAR010000009">
    <property type="protein sequence ID" value="CAA6798555.1"/>
    <property type="molecule type" value="Genomic_DNA"/>
</dbReference>
<protein>
    <submittedName>
        <fullName evidence="2">Uncharacterized protein</fullName>
    </submittedName>
</protein>